<dbReference type="InterPro" id="IPR015422">
    <property type="entry name" value="PyrdxlP-dep_Trfase_small"/>
</dbReference>
<feature type="binding site" evidence="10">
    <location>
        <position position="217"/>
    </location>
    <ligand>
        <name>pyridoxal 5'-phosphate</name>
        <dbReference type="ChEBI" id="CHEBI:597326"/>
    </ligand>
</feature>
<keyword evidence="3 10" id="KW-0032">Aminotransferase</keyword>
<comment type="cofactor">
    <cofactor evidence="10">
        <name>pyridoxal 5'-phosphate</name>
        <dbReference type="ChEBI" id="CHEBI:597326"/>
    </cofactor>
    <text evidence="10">Binds 1 pyridoxal phosphate per subunit.</text>
</comment>
<dbReference type="NCBIfam" id="NF003764">
    <property type="entry name" value="PRK05355.1"/>
    <property type="match status" value="1"/>
</dbReference>
<evidence type="ECO:0000256" key="5">
    <source>
        <dbReference type="ARBA" id="ARBA00022679"/>
    </source>
</evidence>
<dbReference type="PANTHER" id="PTHR43247:SF1">
    <property type="entry name" value="PHOSPHOSERINE AMINOTRANSFERASE"/>
    <property type="match status" value="1"/>
</dbReference>
<evidence type="ECO:0000256" key="4">
    <source>
        <dbReference type="ARBA" id="ARBA00022605"/>
    </source>
</evidence>
<dbReference type="EC" id="2.6.1.52" evidence="10"/>
<feature type="modified residue" description="N6-(pyridoxal phosphate)lysine" evidence="10">
    <location>
        <position position="218"/>
    </location>
</feature>
<evidence type="ECO:0000313" key="12">
    <source>
        <dbReference type="EMBL" id="AIE96072.1"/>
    </source>
</evidence>
<dbReference type="GO" id="GO:0006564">
    <property type="term" value="P:L-serine biosynthetic process"/>
    <property type="evidence" value="ECO:0007669"/>
    <property type="project" value="UniProtKB-UniRule"/>
</dbReference>
<feature type="binding site" evidence="10">
    <location>
        <position position="64"/>
    </location>
    <ligand>
        <name>L-glutamate</name>
        <dbReference type="ChEBI" id="CHEBI:29985"/>
    </ligand>
</feature>
<evidence type="ECO:0000256" key="10">
    <source>
        <dbReference type="HAMAP-Rule" id="MF_00160"/>
    </source>
</evidence>
<feature type="binding site" evidence="10">
    <location>
        <position position="194"/>
    </location>
    <ligand>
        <name>pyridoxal 5'-phosphate</name>
        <dbReference type="ChEBI" id="CHEBI:597326"/>
    </ligand>
</feature>
<dbReference type="InterPro" id="IPR022278">
    <property type="entry name" value="Pser_aminoTfrase"/>
</dbReference>
<keyword evidence="10" id="KW-0963">Cytoplasm</keyword>
<dbReference type="Gene3D" id="3.90.1150.10">
    <property type="entry name" value="Aspartate Aminotransferase, domain 1"/>
    <property type="match status" value="1"/>
</dbReference>
<comment type="subunit">
    <text evidence="10">Homodimer.</text>
</comment>
<dbReference type="GO" id="GO:0030170">
    <property type="term" value="F:pyridoxal phosphate binding"/>
    <property type="evidence" value="ECO:0007669"/>
    <property type="project" value="UniProtKB-UniRule"/>
</dbReference>
<evidence type="ECO:0000256" key="3">
    <source>
        <dbReference type="ARBA" id="ARBA00022576"/>
    </source>
</evidence>
<feature type="domain" description="Aminotransferase class V" evidence="11">
    <location>
        <begin position="27"/>
        <end position="369"/>
    </location>
</feature>
<keyword evidence="6 10" id="KW-0663">Pyridoxal phosphate</keyword>
<accession>A0A075G2N2</accession>
<comment type="catalytic activity">
    <reaction evidence="8 10">
        <text>4-(phosphooxy)-L-threonine + 2-oxoglutarate = (R)-3-hydroxy-2-oxo-4-phosphooxybutanoate + L-glutamate</text>
        <dbReference type="Rhea" id="RHEA:16573"/>
        <dbReference type="ChEBI" id="CHEBI:16810"/>
        <dbReference type="ChEBI" id="CHEBI:29985"/>
        <dbReference type="ChEBI" id="CHEBI:58452"/>
        <dbReference type="ChEBI" id="CHEBI:58538"/>
        <dbReference type="EC" id="2.6.1.52"/>
    </reaction>
</comment>
<keyword evidence="4 10" id="KW-0028">Amino-acid biosynthesis</keyword>
<organism evidence="12">
    <name type="scientific">uncultured marine group II/III euryarchaeote AD1000_72_D09</name>
    <dbReference type="NCBI Taxonomy" id="1457805"/>
    <lineage>
        <taxon>Archaea</taxon>
        <taxon>Methanobacteriati</taxon>
        <taxon>Methanobacteriota</taxon>
        <taxon>environmental samples</taxon>
    </lineage>
</organism>
<comment type="catalytic activity">
    <reaction evidence="9 10">
        <text>O-phospho-L-serine + 2-oxoglutarate = 3-phosphooxypyruvate + L-glutamate</text>
        <dbReference type="Rhea" id="RHEA:14329"/>
        <dbReference type="ChEBI" id="CHEBI:16810"/>
        <dbReference type="ChEBI" id="CHEBI:18110"/>
        <dbReference type="ChEBI" id="CHEBI:29985"/>
        <dbReference type="ChEBI" id="CHEBI:57524"/>
        <dbReference type="EC" id="2.6.1.52"/>
    </reaction>
</comment>
<dbReference type="InterPro" id="IPR020578">
    <property type="entry name" value="Aminotrans_V_PyrdxlP_BS"/>
</dbReference>
<evidence type="ECO:0000256" key="2">
    <source>
        <dbReference type="ARBA" id="ARBA00006904"/>
    </source>
</evidence>
<keyword evidence="10" id="KW-0664">Pyridoxine biosynthesis</keyword>
<dbReference type="GO" id="GO:0004648">
    <property type="term" value="F:O-phospho-L-serine:2-oxoglutarate aminotransferase activity"/>
    <property type="evidence" value="ECO:0007669"/>
    <property type="project" value="UniProtKB-UniRule"/>
</dbReference>
<dbReference type="UniPathway" id="UPA00244">
    <property type="reaction ID" value="UER00311"/>
</dbReference>
<dbReference type="Gene3D" id="3.40.640.10">
    <property type="entry name" value="Type I PLP-dependent aspartate aminotransferase-like (Major domain)"/>
    <property type="match status" value="1"/>
</dbReference>
<sequence>MNPVVGSDGLKDPKRTRRAVEPAGRIHNFGAGPAVLPLEVVEEVAATLPNLLDSGFGLLEVSHRSATFQGVIDSAMEQIRRVMSVPDDYEVLFLQGGASTQFYMTALNLISEGEKADFLVTGVWSQKALEEAGRVGDAVAAWDDADNGFRSVPQDGEYSIREEAKYVHYTSNNTLFGTQYHQLPDSCGKPRVVDASSDICGVPIDVASHDVIYAGAQKNLGASGVTLVILSPWAMSRGKGGLPTMLDYNTHVSKGSMFNTPNTSGIYVLDRVFAWVERNGGLEGAIERNRAKAALLYGQLDSSDFWRPHASGHSRSVMNVTWRLADENLEAAFIRQAEEAGMGGLKGHRSVGGIRASMYNGCPMGSVEALVSFMQDFEGANG</sequence>
<dbReference type="PROSITE" id="PS00595">
    <property type="entry name" value="AA_TRANSFER_CLASS_5"/>
    <property type="match status" value="1"/>
</dbReference>
<feature type="binding site" evidence="10">
    <location>
        <begin position="98"/>
        <end position="99"/>
    </location>
    <ligand>
        <name>pyridoxal 5'-phosphate</name>
        <dbReference type="ChEBI" id="CHEBI:597326"/>
    </ligand>
</feature>
<dbReference type="InterPro" id="IPR015424">
    <property type="entry name" value="PyrdxlP-dep_Trfase"/>
</dbReference>
<reference evidence="12" key="1">
    <citation type="journal article" date="2014" name="Genome Biol. Evol.">
        <title>Pangenome evidence for extensive interdomain horizontal transfer affecting lineage core and shell genes in uncultured planktonic thaumarchaeota and euryarchaeota.</title>
        <authorList>
            <person name="Deschamps P."/>
            <person name="Zivanovic Y."/>
            <person name="Moreira D."/>
            <person name="Rodriguez-Valera F."/>
            <person name="Lopez-Garcia P."/>
        </authorList>
    </citation>
    <scope>NUCLEOTIDE SEQUENCE</scope>
</reference>
<dbReference type="PANTHER" id="PTHR43247">
    <property type="entry name" value="PHOSPHOSERINE AMINOTRANSFERASE"/>
    <property type="match status" value="1"/>
</dbReference>
<dbReference type="GO" id="GO:0008615">
    <property type="term" value="P:pyridoxine biosynthetic process"/>
    <property type="evidence" value="ECO:0007669"/>
    <property type="project" value="UniProtKB-UniRule"/>
</dbReference>
<dbReference type="AlphaFoldDB" id="A0A075G2N2"/>
<evidence type="ECO:0000256" key="1">
    <source>
        <dbReference type="ARBA" id="ARBA00005099"/>
    </source>
</evidence>
<evidence type="ECO:0000256" key="9">
    <source>
        <dbReference type="ARBA" id="ARBA00049007"/>
    </source>
</evidence>
<dbReference type="HAMAP" id="MF_00160">
    <property type="entry name" value="SerC_aminotrans_5"/>
    <property type="match status" value="1"/>
</dbReference>
<evidence type="ECO:0000256" key="7">
    <source>
        <dbReference type="ARBA" id="ARBA00023299"/>
    </source>
</evidence>
<comment type="function">
    <text evidence="10">Catalyzes the reversible conversion of 3-phosphohydroxypyruvate to phosphoserine and of 3-hydroxy-2-oxo-4-phosphonooxybutanoate to phosphohydroxythreonine.</text>
</comment>
<comment type="pathway">
    <text evidence="1 10">Amino-acid biosynthesis; L-serine biosynthesis; L-serine from 3-phospho-D-glycerate: step 2/3.</text>
</comment>
<evidence type="ECO:0000256" key="8">
    <source>
        <dbReference type="ARBA" id="ARBA00047630"/>
    </source>
</evidence>
<evidence type="ECO:0000256" key="6">
    <source>
        <dbReference type="ARBA" id="ARBA00022898"/>
    </source>
</evidence>
<protein>
    <recommendedName>
        <fullName evidence="10">Phosphoserine aminotransferase</fullName>
        <ecNumber evidence="10">2.6.1.52</ecNumber>
    </recommendedName>
    <alternativeName>
        <fullName evidence="10">Phosphohydroxythreonine aminotransferase</fullName>
        <shortName evidence="10">PSAT</shortName>
    </alternativeName>
</protein>
<dbReference type="InterPro" id="IPR015421">
    <property type="entry name" value="PyrdxlP-dep_Trfase_major"/>
</dbReference>
<comment type="caution">
    <text evidence="10">Lacks conserved residue(s) required for the propagation of feature annotation.</text>
</comment>
<comment type="similarity">
    <text evidence="2 10">Belongs to the class-V pyridoxal-phosphate-dependent aminotransferase family. SerC subfamily.</text>
</comment>
<dbReference type="PIRSF" id="PIRSF000525">
    <property type="entry name" value="SerC"/>
    <property type="match status" value="1"/>
</dbReference>
<name>A0A075G2N2_9EURY</name>
<gene>
    <name evidence="12" type="primary">PSAT1</name>
    <name evidence="10 12" type="synonym">serC</name>
</gene>
<feature type="binding site" evidence="10">
    <location>
        <begin position="259"/>
        <end position="260"/>
    </location>
    <ligand>
        <name>pyridoxal 5'-phosphate</name>
        <dbReference type="ChEBI" id="CHEBI:597326"/>
    </ligand>
</feature>
<dbReference type="UniPathway" id="UPA00135">
    <property type="reaction ID" value="UER00197"/>
</dbReference>
<dbReference type="SUPFAM" id="SSF53383">
    <property type="entry name" value="PLP-dependent transferases"/>
    <property type="match status" value="1"/>
</dbReference>
<dbReference type="InterPro" id="IPR000192">
    <property type="entry name" value="Aminotrans_V_dom"/>
</dbReference>
<feature type="binding site" evidence="10">
    <location>
        <position position="174"/>
    </location>
    <ligand>
        <name>pyridoxal 5'-phosphate</name>
        <dbReference type="ChEBI" id="CHEBI:597326"/>
    </ligand>
</feature>
<feature type="binding site" evidence="10">
    <location>
        <position position="124"/>
    </location>
    <ligand>
        <name>pyridoxal 5'-phosphate</name>
        <dbReference type="ChEBI" id="CHEBI:597326"/>
    </ligand>
</feature>
<dbReference type="GO" id="GO:0005737">
    <property type="term" value="C:cytoplasm"/>
    <property type="evidence" value="ECO:0007669"/>
    <property type="project" value="UniProtKB-SubCell"/>
</dbReference>
<dbReference type="FunFam" id="3.90.1150.10:FF:000006">
    <property type="entry name" value="Phosphoserine aminotransferase"/>
    <property type="match status" value="1"/>
</dbReference>
<dbReference type="FunFam" id="3.40.640.10:FF:000010">
    <property type="entry name" value="Phosphoserine aminotransferase"/>
    <property type="match status" value="1"/>
</dbReference>
<dbReference type="EMBL" id="KF900468">
    <property type="protein sequence ID" value="AIE96072.1"/>
    <property type="molecule type" value="Genomic_DNA"/>
</dbReference>
<comment type="pathway">
    <text evidence="10">Cofactor biosynthesis; pyridoxine 5'-phosphate biosynthesis; pyridoxine 5'-phosphate from D-erythrose 4-phosphate: step 3/5.</text>
</comment>
<keyword evidence="5 10" id="KW-0808">Transferase</keyword>
<evidence type="ECO:0000259" key="11">
    <source>
        <dbReference type="Pfam" id="PF00266"/>
    </source>
</evidence>
<comment type="subcellular location">
    <subcellularLocation>
        <location evidence="10">Cytoplasm</location>
    </subcellularLocation>
</comment>
<proteinExistence type="inferred from homology"/>
<dbReference type="Pfam" id="PF00266">
    <property type="entry name" value="Aminotran_5"/>
    <property type="match status" value="1"/>
</dbReference>
<keyword evidence="7 10" id="KW-0718">Serine biosynthesis</keyword>